<name>A0ABP5W1K7_9ACTN</name>
<evidence type="ECO:0000259" key="4">
    <source>
        <dbReference type="Pfam" id="PF07729"/>
    </source>
</evidence>
<reference evidence="6" key="1">
    <citation type="journal article" date="2019" name="Int. J. Syst. Evol. Microbiol.">
        <title>The Global Catalogue of Microorganisms (GCM) 10K type strain sequencing project: providing services to taxonomists for standard genome sequencing and annotation.</title>
        <authorList>
            <consortium name="The Broad Institute Genomics Platform"/>
            <consortium name="The Broad Institute Genome Sequencing Center for Infectious Disease"/>
            <person name="Wu L."/>
            <person name="Ma J."/>
        </authorList>
    </citation>
    <scope>NUCLEOTIDE SEQUENCE [LARGE SCALE GENOMIC DNA]</scope>
    <source>
        <strain evidence="6">JCM 3325</strain>
    </source>
</reference>
<protein>
    <recommendedName>
        <fullName evidence="4">GntR C-terminal domain-containing protein</fullName>
    </recommendedName>
</protein>
<keyword evidence="2" id="KW-0238">DNA-binding</keyword>
<dbReference type="InterPro" id="IPR008920">
    <property type="entry name" value="TF_FadR/GntR_C"/>
</dbReference>
<dbReference type="SUPFAM" id="SSF48008">
    <property type="entry name" value="GntR ligand-binding domain-like"/>
    <property type="match status" value="1"/>
</dbReference>
<organism evidence="5 6">
    <name type="scientific">Actinomadura vinacea</name>
    <dbReference type="NCBI Taxonomy" id="115336"/>
    <lineage>
        <taxon>Bacteria</taxon>
        <taxon>Bacillati</taxon>
        <taxon>Actinomycetota</taxon>
        <taxon>Actinomycetes</taxon>
        <taxon>Streptosporangiales</taxon>
        <taxon>Thermomonosporaceae</taxon>
        <taxon>Actinomadura</taxon>
    </lineage>
</organism>
<comment type="caution">
    <text evidence="5">The sequence shown here is derived from an EMBL/GenBank/DDBJ whole genome shotgun (WGS) entry which is preliminary data.</text>
</comment>
<dbReference type="Pfam" id="PF07729">
    <property type="entry name" value="FCD"/>
    <property type="match status" value="1"/>
</dbReference>
<evidence type="ECO:0000256" key="2">
    <source>
        <dbReference type="ARBA" id="ARBA00023125"/>
    </source>
</evidence>
<dbReference type="EMBL" id="BAAARW010000011">
    <property type="protein sequence ID" value="GAA2417440.1"/>
    <property type="molecule type" value="Genomic_DNA"/>
</dbReference>
<keyword evidence="3" id="KW-0804">Transcription</keyword>
<evidence type="ECO:0000313" key="6">
    <source>
        <dbReference type="Proteomes" id="UP001501231"/>
    </source>
</evidence>
<dbReference type="Gene3D" id="1.20.120.530">
    <property type="entry name" value="GntR ligand-binding domain-like"/>
    <property type="match status" value="1"/>
</dbReference>
<dbReference type="InterPro" id="IPR011711">
    <property type="entry name" value="GntR_C"/>
</dbReference>
<proteinExistence type="predicted"/>
<evidence type="ECO:0000256" key="3">
    <source>
        <dbReference type="ARBA" id="ARBA00023163"/>
    </source>
</evidence>
<dbReference type="Proteomes" id="UP001501231">
    <property type="component" value="Unassembled WGS sequence"/>
</dbReference>
<sequence>MPLMAPADLERMRKANDDFERAVAADDTDAALAADDRFHAVAAVACAPAGTVRREPVTLARPLGERVVLNIAEGLPVSVTR</sequence>
<feature type="domain" description="GntR C-terminal" evidence="4">
    <location>
        <begin position="4"/>
        <end position="46"/>
    </location>
</feature>
<gene>
    <name evidence="5" type="ORF">GCM10010191_30080</name>
</gene>
<keyword evidence="6" id="KW-1185">Reference proteome</keyword>
<accession>A0ABP5W1K7</accession>
<keyword evidence="1" id="KW-0805">Transcription regulation</keyword>
<evidence type="ECO:0000256" key="1">
    <source>
        <dbReference type="ARBA" id="ARBA00023015"/>
    </source>
</evidence>
<evidence type="ECO:0000313" key="5">
    <source>
        <dbReference type="EMBL" id="GAA2417440.1"/>
    </source>
</evidence>